<evidence type="ECO:0000256" key="6">
    <source>
        <dbReference type="ARBA" id="ARBA00022777"/>
    </source>
</evidence>
<dbReference type="InterPro" id="IPR050482">
    <property type="entry name" value="Sensor_HK_TwoCompSys"/>
</dbReference>
<keyword evidence="13" id="KW-1185">Reference proteome</keyword>
<evidence type="ECO:0000256" key="7">
    <source>
        <dbReference type="ARBA" id="ARBA00022840"/>
    </source>
</evidence>
<evidence type="ECO:0000256" key="4">
    <source>
        <dbReference type="ARBA" id="ARBA00022679"/>
    </source>
</evidence>
<dbReference type="Gene3D" id="1.20.5.1930">
    <property type="match status" value="1"/>
</dbReference>
<feature type="transmembrane region" description="Helical" evidence="10">
    <location>
        <begin position="50"/>
        <end position="72"/>
    </location>
</feature>
<feature type="transmembrane region" description="Helical" evidence="10">
    <location>
        <begin position="78"/>
        <end position="98"/>
    </location>
</feature>
<dbReference type="CDD" id="cd16917">
    <property type="entry name" value="HATPase_UhpB-NarQ-NarX-like"/>
    <property type="match status" value="1"/>
</dbReference>
<evidence type="ECO:0000256" key="8">
    <source>
        <dbReference type="ARBA" id="ARBA00023012"/>
    </source>
</evidence>
<dbReference type="Proteomes" id="UP000236723">
    <property type="component" value="Unassembled WGS sequence"/>
</dbReference>
<evidence type="ECO:0000256" key="3">
    <source>
        <dbReference type="ARBA" id="ARBA00022553"/>
    </source>
</evidence>
<dbReference type="RefSeq" id="WP_103935670.1">
    <property type="nucleotide sequence ID" value="NZ_FNVO01000001.1"/>
</dbReference>
<evidence type="ECO:0000313" key="13">
    <source>
        <dbReference type="Proteomes" id="UP000236723"/>
    </source>
</evidence>
<dbReference type="InterPro" id="IPR011712">
    <property type="entry name" value="Sig_transdc_His_kin_sub3_dim/P"/>
</dbReference>
<keyword evidence="5" id="KW-0547">Nucleotide-binding</keyword>
<keyword evidence="9" id="KW-0175">Coiled coil</keyword>
<keyword evidence="10" id="KW-1133">Transmembrane helix</keyword>
<dbReference type="AlphaFoldDB" id="A0A1H5SGU6"/>
<dbReference type="SUPFAM" id="SSF55874">
    <property type="entry name" value="ATPase domain of HSP90 chaperone/DNA topoisomerase II/histidine kinase"/>
    <property type="match status" value="1"/>
</dbReference>
<dbReference type="GO" id="GO:0005524">
    <property type="term" value="F:ATP binding"/>
    <property type="evidence" value="ECO:0007669"/>
    <property type="project" value="UniProtKB-KW"/>
</dbReference>
<accession>A0A1H5SGU6</accession>
<keyword evidence="10" id="KW-0472">Membrane</keyword>
<feature type="transmembrane region" description="Helical" evidence="10">
    <location>
        <begin position="25"/>
        <end position="43"/>
    </location>
</feature>
<dbReference type="OrthoDB" id="227596at2"/>
<keyword evidence="7" id="KW-0067">ATP-binding</keyword>
<dbReference type="PANTHER" id="PTHR24421">
    <property type="entry name" value="NITRATE/NITRITE SENSOR PROTEIN NARX-RELATED"/>
    <property type="match status" value="1"/>
</dbReference>
<dbReference type="Gene3D" id="3.30.565.10">
    <property type="entry name" value="Histidine kinase-like ATPase, C-terminal domain"/>
    <property type="match status" value="1"/>
</dbReference>
<dbReference type="EMBL" id="FNVO01000001">
    <property type="protein sequence ID" value="SEF49670.1"/>
    <property type="molecule type" value="Genomic_DNA"/>
</dbReference>
<evidence type="ECO:0000256" key="5">
    <source>
        <dbReference type="ARBA" id="ARBA00022741"/>
    </source>
</evidence>
<evidence type="ECO:0000256" key="10">
    <source>
        <dbReference type="SAM" id="Phobius"/>
    </source>
</evidence>
<keyword evidence="8" id="KW-0902">Two-component regulatory system</keyword>
<organism evidence="12 13">
    <name type="scientific">Thermomonospora echinospora</name>
    <dbReference type="NCBI Taxonomy" id="1992"/>
    <lineage>
        <taxon>Bacteria</taxon>
        <taxon>Bacillati</taxon>
        <taxon>Actinomycetota</taxon>
        <taxon>Actinomycetes</taxon>
        <taxon>Streptosporangiales</taxon>
        <taxon>Thermomonosporaceae</taxon>
        <taxon>Thermomonospora</taxon>
    </lineage>
</organism>
<comment type="catalytic activity">
    <reaction evidence="1">
        <text>ATP + protein L-histidine = ADP + protein N-phospho-L-histidine.</text>
        <dbReference type="EC" id="2.7.13.3"/>
    </reaction>
</comment>
<evidence type="ECO:0000256" key="9">
    <source>
        <dbReference type="SAM" id="Coils"/>
    </source>
</evidence>
<sequence>MGRIAAAALVILVDAVWLFPDRLPGRVLPVYVAALGLVFALRARTSVGALLAALSLAAVSGGPLALLVWSGFHAGHRVATSRPGAALALAGMLGYAGARIAERGMPVPAIAAECVVLLALPMAAGAYLAQHRRLVDALDEHNRRLRHERELLAERERLQERLRIARDVHDSLGHRLGLVSLQAAALEAGEPSDRERKEALRLIADASRQAVDELHELVGALRRPPEPAGPVHGPADIDALVAGFRAAGVPVALSVRGRPGRVDGPAGEAAYRVVEEALTNAVKHAPGRPVTVSLEWEPGALLLSAGNELPAGPVPEDGGRGHGLAGLAERVGLAGGLLNVERSATCFRLRALIPAAGDAVPGPEPEVRPEPPAGAGALRRLRFATLVLAAAALLSAVGPAGTGGT</sequence>
<dbReference type="Pfam" id="PF07730">
    <property type="entry name" value="HisKA_3"/>
    <property type="match status" value="1"/>
</dbReference>
<dbReference type="GO" id="GO:0016020">
    <property type="term" value="C:membrane"/>
    <property type="evidence" value="ECO:0007669"/>
    <property type="project" value="InterPro"/>
</dbReference>
<name>A0A1H5SGU6_9ACTN</name>
<evidence type="ECO:0000256" key="2">
    <source>
        <dbReference type="ARBA" id="ARBA00012438"/>
    </source>
</evidence>
<evidence type="ECO:0000259" key="11">
    <source>
        <dbReference type="Pfam" id="PF07730"/>
    </source>
</evidence>
<keyword evidence="4" id="KW-0808">Transferase</keyword>
<dbReference type="PANTHER" id="PTHR24421:SF10">
    <property type="entry name" value="NITRATE_NITRITE SENSOR PROTEIN NARQ"/>
    <property type="match status" value="1"/>
</dbReference>
<evidence type="ECO:0000313" key="12">
    <source>
        <dbReference type="EMBL" id="SEF49670.1"/>
    </source>
</evidence>
<keyword evidence="3" id="KW-0597">Phosphoprotein</keyword>
<gene>
    <name evidence="12" type="ORF">SAMN04489712_101199</name>
</gene>
<evidence type="ECO:0000256" key="1">
    <source>
        <dbReference type="ARBA" id="ARBA00000085"/>
    </source>
</evidence>
<dbReference type="GO" id="GO:0046983">
    <property type="term" value="F:protein dimerization activity"/>
    <property type="evidence" value="ECO:0007669"/>
    <property type="project" value="InterPro"/>
</dbReference>
<reference evidence="13" key="1">
    <citation type="submission" date="2016-10" db="EMBL/GenBank/DDBJ databases">
        <authorList>
            <person name="Varghese N."/>
            <person name="Submissions S."/>
        </authorList>
    </citation>
    <scope>NUCLEOTIDE SEQUENCE [LARGE SCALE GENOMIC DNA]</scope>
    <source>
        <strain evidence="13">DSM 43163</strain>
    </source>
</reference>
<feature type="coiled-coil region" evidence="9">
    <location>
        <begin position="128"/>
        <end position="168"/>
    </location>
</feature>
<dbReference type="GO" id="GO:0000155">
    <property type="term" value="F:phosphorelay sensor kinase activity"/>
    <property type="evidence" value="ECO:0007669"/>
    <property type="project" value="InterPro"/>
</dbReference>
<proteinExistence type="predicted"/>
<protein>
    <recommendedName>
        <fullName evidence="2">histidine kinase</fullName>
        <ecNumber evidence="2">2.7.13.3</ecNumber>
    </recommendedName>
</protein>
<feature type="transmembrane region" description="Helical" evidence="10">
    <location>
        <begin position="110"/>
        <end position="129"/>
    </location>
</feature>
<dbReference type="EC" id="2.7.13.3" evidence="2"/>
<dbReference type="InterPro" id="IPR036890">
    <property type="entry name" value="HATPase_C_sf"/>
</dbReference>
<keyword evidence="6 12" id="KW-0418">Kinase</keyword>
<feature type="domain" description="Signal transduction histidine kinase subgroup 3 dimerisation and phosphoacceptor" evidence="11">
    <location>
        <begin position="160"/>
        <end position="225"/>
    </location>
</feature>
<keyword evidence="10" id="KW-0812">Transmembrane</keyword>